<name>A0A7S0REN1_9CHLO</name>
<reference evidence="1" key="1">
    <citation type="submission" date="2021-01" db="EMBL/GenBank/DDBJ databases">
        <authorList>
            <person name="Corre E."/>
            <person name="Pelletier E."/>
            <person name="Niang G."/>
            <person name="Scheremetjew M."/>
            <person name="Finn R."/>
            <person name="Kale V."/>
            <person name="Holt S."/>
            <person name="Cochrane G."/>
            <person name="Meng A."/>
            <person name="Brown T."/>
            <person name="Cohen L."/>
        </authorList>
    </citation>
    <scope>NUCLEOTIDE SEQUENCE</scope>
    <source>
        <strain evidence="1">SAG 11-49</strain>
    </source>
</reference>
<sequence length="107" mass="12169">MTSASSSLRVYRSLLKAVDKHLTSVAGNQQWRDFVREDFRKNAKVTDAFAASQQLRLAEDYCALINNIALHKELLLSYNIGLEEDERTKQMVEAVARRVGFSLPKPK</sequence>
<dbReference type="PANTHER" id="PTHR35763">
    <property type="entry name" value="COMPLEX 1 LYR-LIKE PROTEIN"/>
    <property type="match status" value="1"/>
</dbReference>
<evidence type="ECO:0000313" key="1">
    <source>
        <dbReference type="EMBL" id="CAD8675371.1"/>
    </source>
</evidence>
<proteinExistence type="predicted"/>
<dbReference type="EMBL" id="HBFB01012114">
    <property type="protein sequence ID" value="CAD8675371.1"/>
    <property type="molecule type" value="Transcribed_RNA"/>
</dbReference>
<organism evidence="1">
    <name type="scientific">Chlamydomonas leiostraca</name>
    <dbReference type="NCBI Taxonomy" id="1034604"/>
    <lineage>
        <taxon>Eukaryota</taxon>
        <taxon>Viridiplantae</taxon>
        <taxon>Chlorophyta</taxon>
        <taxon>core chlorophytes</taxon>
        <taxon>Chlorophyceae</taxon>
        <taxon>CS clade</taxon>
        <taxon>Chlamydomonadales</taxon>
        <taxon>Chlamydomonadaceae</taxon>
        <taxon>Chlamydomonas</taxon>
    </lineage>
</organism>
<dbReference type="CDD" id="cd20251">
    <property type="entry name" value="Complex1_LYR_SF"/>
    <property type="match status" value="1"/>
</dbReference>
<protein>
    <submittedName>
        <fullName evidence="1">Uncharacterized protein</fullName>
    </submittedName>
</protein>
<accession>A0A7S0REN1</accession>
<dbReference type="PANTHER" id="PTHR35763:SF1">
    <property type="entry name" value="OS11G0133900 PROTEIN"/>
    <property type="match status" value="1"/>
</dbReference>
<dbReference type="Pfam" id="PF13233">
    <property type="entry name" value="Complex1_LYR_2"/>
    <property type="match status" value="1"/>
</dbReference>
<gene>
    <name evidence="1" type="ORF">CLEI1391_LOCUS6865</name>
</gene>
<dbReference type="AlphaFoldDB" id="A0A7S0REN1"/>